<dbReference type="InterPro" id="IPR014001">
    <property type="entry name" value="Helicase_ATP-bd"/>
</dbReference>
<dbReference type="InterPro" id="IPR027417">
    <property type="entry name" value="P-loop_NTPase"/>
</dbReference>
<keyword evidence="12" id="KW-1185">Reference proteome</keyword>
<feature type="domain" description="DEAD-box RNA helicase Q" evidence="10">
    <location>
        <begin position="3"/>
        <end position="31"/>
    </location>
</feature>
<dbReference type="SUPFAM" id="SSF52540">
    <property type="entry name" value="P-loop containing nucleoside triphosphate hydrolases"/>
    <property type="match status" value="1"/>
</dbReference>
<dbReference type="GO" id="GO:0003724">
    <property type="term" value="F:RNA helicase activity"/>
    <property type="evidence" value="ECO:0007669"/>
    <property type="project" value="UniProtKB-EC"/>
</dbReference>
<dbReference type="EMBL" id="JAGGLI010000010">
    <property type="protein sequence ID" value="MBP2027324.1"/>
    <property type="molecule type" value="Genomic_DNA"/>
</dbReference>
<dbReference type="RefSeq" id="WP_209660319.1">
    <property type="nucleotide sequence ID" value="NZ_JAGGLI010000010.1"/>
</dbReference>
<evidence type="ECO:0000256" key="2">
    <source>
        <dbReference type="ARBA" id="ARBA00022741"/>
    </source>
</evidence>
<feature type="domain" description="Helicase ATP-binding" evidence="8">
    <location>
        <begin position="34"/>
        <end position="204"/>
    </location>
</feature>
<dbReference type="PROSITE" id="PS51194">
    <property type="entry name" value="HELICASE_CTER"/>
    <property type="match status" value="1"/>
</dbReference>
<dbReference type="Pfam" id="PF00271">
    <property type="entry name" value="Helicase_C"/>
    <property type="match status" value="1"/>
</dbReference>
<evidence type="ECO:0000256" key="3">
    <source>
        <dbReference type="ARBA" id="ARBA00022801"/>
    </source>
</evidence>
<accession>A0ABS4KHT8</accession>
<dbReference type="PROSITE" id="PS51195">
    <property type="entry name" value="Q_MOTIF"/>
    <property type="match status" value="1"/>
</dbReference>
<feature type="compositionally biased region" description="Basic and acidic residues" evidence="7">
    <location>
        <begin position="371"/>
        <end position="418"/>
    </location>
</feature>
<evidence type="ECO:0000256" key="5">
    <source>
        <dbReference type="ARBA" id="ARBA00022840"/>
    </source>
</evidence>
<evidence type="ECO:0000259" key="9">
    <source>
        <dbReference type="PROSITE" id="PS51194"/>
    </source>
</evidence>
<reference evidence="11 12" key="1">
    <citation type="submission" date="2021-03" db="EMBL/GenBank/DDBJ databases">
        <title>Genomic Encyclopedia of Type Strains, Phase IV (KMG-IV): sequencing the most valuable type-strain genomes for metagenomic binning, comparative biology and taxonomic classification.</title>
        <authorList>
            <person name="Goeker M."/>
        </authorList>
    </citation>
    <scope>NUCLEOTIDE SEQUENCE [LARGE SCALE GENOMIC DNA]</scope>
    <source>
        <strain evidence="11 12">DSM 27512</strain>
    </source>
</reference>
<dbReference type="SMART" id="SM00487">
    <property type="entry name" value="DEXDc"/>
    <property type="match status" value="1"/>
</dbReference>
<dbReference type="CDD" id="cd18787">
    <property type="entry name" value="SF2_C_DEAD"/>
    <property type="match status" value="1"/>
</dbReference>
<dbReference type="InterPro" id="IPR044742">
    <property type="entry name" value="DEAD/DEAH_RhlB"/>
</dbReference>
<proteinExistence type="predicted"/>
<dbReference type="Pfam" id="PF00270">
    <property type="entry name" value="DEAD"/>
    <property type="match status" value="1"/>
</dbReference>
<evidence type="ECO:0000313" key="12">
    <source>
        <dbReference type="Proteomes" id="UP001314903"/>
    </source>
</evidence>
<evidence type="ECO:0000256" key="4">
    <source>
        <dbReference type="ARBA" id="ARBA00022806"/>
    </source>
</evidence>
<sequence>MIKDFMELGIEKEMTDRLEKLKITTPTPVQIKSIPYILKGRDVIAQAQTGTGKTLAFLLPILQSIDPSANEIQALIITPTRELAIQITEEAQKLISVKGINVLSAYGGQDVEKQLSKLKGNIHLVIGTPGRLLDHLKRGSINLDNLQMLVLDEADQMLHMGFIEEVDAILNFTPDEKQVMCFSATLNKDVKKLAKTYMQEPHYVSVKSENVTLDEIEQIIVKTTDRGKQDALCKMIDEQQPFMAIIFCRTKRRVRNLNEALRARGYNSDELHGDLSQAKREKVMKDFRNAKVQLLVATDVAARGLDIEGVTHVYNYDMMLDTESYIHRIGRTGRAGEKGVAVTFVTPKHSASLEKLEGDIKADIKKIEMIKHHNKEEHFRRGNKESENSGDKNKRGRETQGNKEKKGMTFKDFLDKENKRGRKGKRSPKKNKL</sequence>
<organism evidence="11 12">
    <name type="scientific">Acetoanaerobium pronyense</name>
    <dbReference type="NCBI Taxonomy" id="1482736"/>
    <lineage>
        <taxon>Bacteria</taxon>
        <taxon>Bacillati</taxon>
        <taxon>Bacillota</taxon>
        <taxon>Clostridia</taxon>
        <taxon>Peptostreptococcales</taxon>
        <taxon>Filifactoraceae</taxon>
        <taxon>Acetoanaerobium</taxon>
    </lineage>
</organism>
<keyword evidence="4 11" id="KW-0347">Helicase</keyword>
<feature type="domain" description="Helicase C-terminal" evidence="9">
    <location>
        <begin position="215"/>
        <end position="378"/>
    </location>
</feature>
<keyword evidence="2" id="KW-0547">Nucleotide-binding</keyword>
<feature type="region of interest" description="Disordered" evidence="7">
    <location>
        <begin position="371"/>
        <end position="433"/>
    </location>
</feature>
<evidence type="ECO:0000259" key="10">
    <source>
        <dbReference type="PROSITE" id="PS51195"/>
    </source>
</evidence>
<feature type="short sequence motif" description="Q motif" evidence="6">
    <location>
        <begin position="3"/>
        <end position="31"/>
    </location>
</feature>
<dbReference type="InterPro" id="IPR011545">
    <property type="entry name" value="DEAD/DEAH_box_helicase_dom"/>
</dbReference>
<evidence type="ECO:0000256" key="7">
    <source>
        <dbReference type="SAM" id="MobiDB-lite"/>
    </source>
</evidence>
<dbReference type="Gene3D" id="3.40.50.300">
    <property type="entry name" value="P-loop containing nucleotide triphosphate hydrolases"/>
    <property type="match status" value="2"/>
</dbReference>
<dbReference type="Proteomes" id="UP001314903">
    <property type="component" value="Unassembled WGS sequence"/>
</dbReference>
<dbReference type="PANTHER" id="PTHR47963">
    <property type="entry name" value="DEAD-BOX ATP-DEPENDENT RNA HELICASE 47, MITOCHONDRIAL"/>
    <property type="match status" value="1"/>
</dbReference>
<keyword evidence="5" id="KW-0067">ATP-binding</keyword>
<dbReference type="GO" id="GO:0016787">
    <property type="term" value="F:hydrolase activity"/>
    <property type="evidence" value="ECO:0007669"/>
    <property type="project" value="UniProtKB-KW"/>
</dbReference>
<dbReference type="InterPro" id="IPR050547">
    <property type="entry name" value="DEAD_box_RNA_helicases"/>
</dbReference>
<feature type="compositionally biased region" description="Basic residues" evidence="7">
    <location>
        <begin position="419"/>
        <end position="433"/>
    </location>
</feature>
<dbReference type="InterPro" id="IPR001650">
    <property type="entry name" value="Helicase_C-like"/>
</dbReference>
<evidence type="ECO:0000256" key="1">
    <source>
        <dbReference type="ARBA" id="ARBA00012552"/>
    </source>
</evidence>
<dbReference type="EC" id="3.6.4.13" evidence="1"/>
<comment type="caution">
    <text evidence="11">The sequence shown here is derived from an EMBL/GenBank/DDBJ whole genome shotgun (WGS) entry which is preliminary data.</text>
</comment>
<protein>
    <recommendedName>
        <fullName evidence="1">RNA helicase</fullName>
        <ecNumber evidence="1">3.6.4.13</ecNumber>
    </recommendedName>
</protein>
<name>A0ABS4KHT8_9FIRM</name>
<evidence type="ECO:0000256" key="6">
    <source>
        <dbReference type="PROSITE-ProRule" id="PRU00552"/>
    </source>
</evidence>
<evidence type="ECO:0000313" key="11">
    <source>
        <dbReference type="EMBL" id="MBP2027324.1"/>
    </source>
</evidence>
<evidence type="ECO:0000259" key="8">
    <source>
        <dbReference type="PROSITE" id="PS51192"/>
    </source>
</evidence>
<dbReference type="PANTHER" id="PTHR47963:SF8">
    <property type="entry name" value="ATP-DEPENDENT RNA HELICASE DEAD"/>
    <property type="match status" value="1"/>
</dbReference>
<dbReference type="PROSITE" id="PS51192">
    <property type="entry name" value="HELICASE_ATP_BIND_1"/>
    <property type="match status" value="1"/>
</dbReference>
<gene>
    <name evidence="11" type="ORF">J2Z35_001118</name>
</gene>
<dbReference type="InterPro" id="IPR014014">
    <property type="entry name" value="RNA_helicase_DEAD_Q_motif"/>
</dbReference>
<dbReference type="SMART" id="SM00490">
    <property type="entry name" value="HELICc"/>
    <property type="match status" value="1"/>
</dbReference>
<dbReference type="CDD" id="cd00268">
    <property type="entry name" value="DEADc"/>
    <property type="match status" value="1"/>
</dbReference>
<keyword evidence="3 11" id="KW-0378">Hydrolase</keyword>